<evidence type="ECO:0000313" key="3">
    <source>
        <dbReference type="Proteomes" id="UP000070587"/>
    </source>
</evidence>
<dbReference type="PATRIC" id="fig|1609559.3.peg.488"/>
<organism evidence="2 3">
    <name type="scientific">Pyrococcus kukulkanii</name>
    <dbReference type="NCBI Taxonomy" id="1609559"/>
    <lineage>
        <taxon>Archaea</taxon>
        <taxon>Methanobacteriati</taxon>
        <taxon>Methanobacteriota</taxon>
        <taxon>Thermococci</taxon>
        <taxon>Thermococcales</taxon>
        <taxon>Thermococcaceae</taxon>
        <taxon>Pyrococcus</taxon>
    </lineage>
</organism>
<dbReference type="AlphaFoldDB" id="A0A127B9W7"/>
<name>A0A127B9W7_9EURY</name>
<dbReference type="SMART" id="SM01118">
    <property type="entry name" value="CYTH"/>
    <property type="match status" value="1"/>
</dbReference>
<dbReference type="InterPro" id="IPR023577">
    <property type="entry name" value="CYTH_domain"/>
</dbReference>
<dbReference type="CDD" id="cd07890">
    <property type="entry name" value="CYTH-like_AC_IV-like"/>
    <property type="match status" value="1"/>
</dbReference>
<evidence type="ECO:0000259" key="1">
    <source>
        <dbReference type="PROSITE" id="PS51707"/>
    </source>
</evidence>
<dbReference type="EMBL" id="CP010835">
    <property type="protein sequence ID" value="AMM53466.1"/>
    <property type="molecule type" value="Genomic_DNA"/>
</dbReference>
<reference evidence="2 3" key="2">
    <citation type="journal article" date="2016" name="Int. J. Syst. Evol. Microbiol.">
        <title>Pyrococcus kukulkanii sp. nov., a hyperthermophilic, piezophilic archaeon isolated from a deep-sea hydrothermal vent.</title>
        <authorList>
            <person name="Callac N."/>
            <person name="Oger P."/>
            <person name="Lesongeur F."/>
            <person name="Rattray J.E."/>
            <person name="Vannier P."/>
            <person name="Michoud G."/>
            <person name="Beauverger M."/>
            <person name="Gayet N."/>
            <person name="Rouxel O."/>
            <person name="Jebbar M."/>
            <person name="Godfroy A."/>
        </authorList>
    </citation>
    <scope>NUCLEOTIDE SEQUENCE [LARGE SCALE GENOMIC DNA]</scope>
    <source>
        <strain evidence="2 3">NCB100</strain>
    </source>
</reference>
<accession>A0A127B9W7</accession>
<dbReference type="PROSITE" id="PS51707">
    <property type="entry name" value="CYTH"/>
    <property type="match status" value="1"/>
</dbReference>
<dbReference type="STRING" id="1609559.TQ32_02400"/>
<dbReference type="Gene3D" id="2.40.320.10">
    <property type="entry name" value="Hypothetical Protein Pfu-838710-001"/>
    <property type="match status" value="1"/>
</dbReference>
<sequence length="165" mass="20037">MEIEVKFRVNFDEIKKKIEALGAHFSHFEEQEDVYFKVPRPKLLRVRAIHNLNEYYITYKEIRDKRNEEFYEIEFKIENFQKAVEMFRGLGYEVEAVIKKKRWVYKLNDVTFELNRVEKAGDFLDIEVIAEDPEEAKRKIWEVAKKLGLKEEDVEPRLYIELINE</sequence>
<dbReference type="RefSeq" id="WP_068320649.1">
    <property type="nucleotide sequence ID" value="NZ_CP010835.1"/>
</dbReference>
<dbReference type="Pfam" id="PF01928">
    <property type="entry name" value="CYTH"/>
    <property type="match status" value="1"/>
</dbReference>
<dbReference type="PANTHER" id="PTHR21028:SF2">
    <property type="entry name" value="CYTH DOMAIN-CONTAINING PROTEIN"/>
    <property type="match status" value="1"/>
</dbReference>
<dbReference type="NCBIfam" id="TIGR00318">
    <property type="entry name" value="cyaB"/>
    <property type="match status" value="1"/>
</dbReference>
<dbReference type="InterPro" id="IPR033469">
    <property type="entry name" value="CYTH-like_dom_sf"/>
</dbReference>
<gene>
    <name evidence="2" type="ORF">TQ32_02400</name>
</gene>
<evidence type="ECO:0000313" key="2">
    <source>
        <dbReference type="EMBL" id="AMM53466.1"/>
    </source>
</evidence>
<dbReference type="GeneID" id="28490648"/>
<dbReference type="SUPFAM" id="SSF55154">
    <property type="entry name" value="CYTH-like phosphatases"/>
    <property type="match status" value="1"/>
</dbReference>
<reference evidence="3" key="1">
    <citation type="submission" date="2015-02" db="EMBL/GenBank/DDBJ databases">
        <title>Pyrococcus kukulkanii sp. nov., a novel hyperthermophilic archaeon isolated from a deep-sea hydrothermal vent at the Guaymas Basin.</title>
        <authorList>
            <person name="Oger P.M."/>
            <person name="Callac N."/>
            <person name="Jebbar M."/>
            <person name="Godfroy A."/>
        </authorList>
    </citation>
    <scope>NUCLEOTIDE SEQUENCE [LARGE SCALE GENOMIC DNA]</scope>
    <source>
        <strain evidence="3">NCB100</strain>
    </source>
</reference>
<proteinExistence type="predicted"/>
<dbReference type="InterPro" id="IPR008173">
    <property type="entry name" value="Adenylyl_cyclase_CyaB"/>
</dbReference>
<feature type="domain" description="CYTH" evidence="1">
    <location>
        <begin position="1"/>
        <end position="165"/>
    </location>
</feature>
<protein>
    <submittedName>
        <fullName evidence="2">Adenylate cyclase</fullName>
    </submittedName>
</protein>
<dbReference type="PANTHER" id="PTHR21028">
    <property type="entry name" value="SI:CH211-156B7.4"/>
    <property type="match status" value="1"/>
</dbReference>
<dbReference type="Proteomes" id="UP000070587">
    <property type="component" value="Chromosome"/>
</dbReference>
<dbReference type="KEGG" id="pyc:TQ32_02400"/>
<dbReference type="OrthoDB" id="46040at2157"/>